<accession>A0ABD3QD10</accession>
<dbReference type="AlphaFoldDB" id="A0ABD3QD10"/>
<reference evidence="3 4" key="1">
    <citation type="submission" date="2024-10" db="EMBL/GenBank/DDBJ databases">
        <title>Updated reference genomes for cyclostephanoid diatoms.</title>
        <authorList>
            <person name="Roberts W.R."/>
            <person name="Alverson A.J."/>
        </authorList>
    </citation>
    <scope>NUCLEOTIDE SEQUENCE [LARGE SCALE GENOMIC DNA]</scope>
    <source>
        <strain evidence="3 4">AJA276-08</strain>
    </source>
</reference>
<proteinExistence type="predicted"/>
<evidence type="ECO:0000259" key="2">
    <source>
        <dbReference type="SMART" id="SM01190"/>
    </source>
</evidence>
<organism evidence="3 4">
    <name type="scientific">Stephanodiscus triporus</name>
    <dbReference type="NCBI Taxonomy" id="2934178"/>
    <lineage>
        <taxon>Eukaryota</taxon>
        <taxon>Sar</taxon>
        <taxon>Stramenopiles</taxon>
        <taxon>Ochrophyta</taxon>
        <taxon>Bacillariophyta</taxon>
        <taxon>Coscinodiscophyceae</taxon>
        <taxon>Thalassiosirophycidae</taxon>
        <taxon>Stephanodiscales</taxon>
        <taxon>Stephanodiscaceae</taxon>
        <taxon>Stephanodiscus</taxon>
    </lineage>
</organism>
<gene>
    <name evidence="3" type="ORF">ACHAW5_007543</name>
</gene>
<dbReference type="EMBL" id="JALLAZ020000333">
    <property type="protein sequence ID" value="KAL3797756.1"/>
    <property type="molecule type" value="Genomic_DNA"/>
</dbReference>
<sequence length="391" mass="44031">MVAPYTRLILLTTCLSIPAPSTLAGSGGAPAGADYLPVTYTVHQMSTECIYEVLRKDDHVTFGVFPIESSDGGNLVVAMKFEGPIVAVPSEDDPIDKRLGRALREGSDVGWPRIKDSDVGVRYDRRIGIIDQSFRVDWTHAGDDEDAVAMRGQIEMDRREAYRRYYGQPRGGGGDGPGTTTRPADEAIRDNIFRTITQAKVEPYEMTNIIKAPGWYRLCVSAEYHALSVRMEIRSGWELGGVDATTGHVYTYAERDRLNAEMALDEEVARNDAERNRLDANTYATLDEEVRKVLNNQVREMDLHPTKAQVVHLGSLVAEMKRKQDHHHDRIRNHKATARRNYESLVRSGKLETLLYFLISVVQVYTVRRWLLSKSLLGSFQQTDASVSKYH</sequence>
<feature type="domain" description="GOLD" evidence="2">
    <location>
        <begin position="37"/>
        <end position="372"/>
    </location>
</feature>
<dbReference type="SMART" id="SM01190">
    <property type="entry name" value="EMP24_GP25L"/>
    <property type="match status" value="1"/>
</dbReference>
<comment type="caution">
    <text evidence="3">The sequence shown here is derived from an EMBL/GenBank/DDBJ whole genome shotgun (WGS) entry which is preliminary data.</text>
</comment>
<feature type="signal peptide" evidence="1">
    <location>
        <begin position="1"/>
        <end position="24"/>
    </location>
</feature>
<feature type="chain" id="PRO_5044829533" description="GOLD domain-containing protein" evidence="1">
    <location>
        <begin position="25"/>
        <end position="391"/>
    </location>
</feature>
<dbReference type="Proteomes" id="UP001530315">
    <property type="component" value="Unassembled WGS sequence"/>
</dbReference>
<keyword evidence="4" id="KW-1185">Reference proteome</keyword>
<dbReference type="Pfam" id="PF01105">
    <property type="entry name" value="EMP24_GP25L"/>
    <property type="match status" value="1"/>
</dbReference>
<evidence type="ECO:0000256" key="1">
    <source>
        <dbReference type="SAM" id="SignalP"/>
    </source>
</evidence>
<protein>
    <recommendedName>
        <fullName evidence="2">GOLD domain-containing protein</fullName>
    </recommendedName>
</protein>
<dbReference type="InterPro" id="IPR009038">
    <property type="entry name" value="GOLD_dom"/>
</dbReference>
<evidence type="ECO:0000313" key="4">
    <source>
        <dbReference type="Proteomes" id="UP001530315"/>
    </source>
</evidence>
<name>A0ABD3QD10_9STRA</name>
<evidence type="ECO:0000313" key="3">
    <source>
        <dbReference type="EMBL" id="KAL3797756.1"/>
    </source>
</evidence>
<keyword evidence="1" id="KW-0732">Signal</keyword>